<comment type="similarity">
    <text evidence="3">Belongs to the CpsD/CapB family.</text>
</comment>
<dbReference type="CDD" id="cd05387">
    <property type="entry name" value="BY-kinase"/>
    <property type="match status" value="1"/>
</dbReference>
<evidence type="ECO:0000256" key="16">
    <source>
        <dbReference type="ARBA" id="ARBA00051245"/>
    </source>
</evidence>
<evidence type="ECO:0000256" key="8">
    <source>
        <dbReference type="ARBA" id="ARBA00022679"/>
    </source>
</evidence>
<dbReference type="InterPro" id="IPR025669">
    <property type="entry name" value="AAA_dom"/>
</dbReference>
<comment type="catalytic activity">
    <reaction evidence="16">
        <text>L-tyrosyl-[protein] + ATP = O-phospho-L-tyrosyl-[protein] + ADP + H(+)</text>
        <dbReference type="Rhea" id="RHEA:10596"/>
        <dbReference type="Rhea" id="RHEA-COMP:10136"/>
        <dbReference type="Rhea" id="RHEA-COMP:20101"/>
        <dbReference type="ChEBI" id="CHEBI:15378"/>
        <dbReference type="ChEBI" id="CHEBI:30616"/>
        <dbReference type="ChEBI" id="CHEBI:46858"/>
        <dbReference type="ChEBI" id="CHEBI:61978"/>
        <dbReference type="ChEBI" id="CHEBI:456216"/>
        <dbReference type="EC" id="2.7.10.2"/>
    </reaction>
</comment>
<dbReference type="NCBIfam" id="TIGR01007">
    <property type="entry name" value="eps_fam"/>
    <property type="match status" value="1"/>
</dbReference>
<dbReference type="GO" id="GO:0005524">
    <property type="term" value="F:ATP binding"/>
    <property type="evidence" value="ECO:0007669"/>
    <property type="project" value="UniProtKB-KW"/>
</dbReference>
<evidence type="ECO:0000256" key="4">
    <source>
        <dbReference type="ARBA" id="ARBA00008883"/>
    </source>
</evidence>
<keyword evidence="15" id="KW-0829">Tyrosine-protein kinase</keyword>
<evidence type="ECO:0000256" key="6">
    <source>
        <dbReference type="ARBA" id="ARBA00022475"/>
    </source>
</evidence>
<dbReference type="PANTHER" id="PTHR32309:SF13">
    <property type="entry name" value="FERRIC ENTEROBACTIN TRANSPORT PROTEIN FEPE"/>
    <property type="match status" value="1"/>
</dbReference>
<feature type="domain" description="AAA" evidence="19">
    <location>
        <begin position="286"/>
        <end position="397"/>
    </location>
</feature>
<evidence type="ECO:0000256" key="17">
    <source>
        <dbReference type="SAM" id="Phobius"/>
    </source>
</evidence>
<gene>
    <name evidence="20" type="ORF">IAC96_04350</name>
</gene>
<dbReference type="AlphaFoldDB" id="A0A9D1ED51"/>
<dbReference type="InterPro" id="IPR050445">
    <property type="entry name" value="Bact_polysacc_biosynth/exp"/>
</dbReference>
<evidence type="ECO:0000256" key="12">
    <source>
        <dbReference type="ARBA" id="ARBA00022840"/>
    </source>
</evidence>
<keyword evidence="12" id="KW-0067">ATP-binding</keyword>
<keyword evidence="14 17" id="KW-0472">Membrane</keyword>
<protein>
    <recommendedName>
        <fullName evidence="5">non-specific protein-tyrosine kinase</fullName>
        <ecNumber evidence="5">2.7.10.2</ecNumber>
    </recommendedName>
</protein>
<feature type="transmembrane region" description="Helical" evidence="17">
    <location>
        <begin position="26"/>
        <end position="45"/>
    </location>
</feature>
<dbReference type="EMBL" id="DVHN01000050">
    <property type="protein sequence ID" value="HIR88162.1"/>
    <property type="molecule type" value="Genomic_DNA"/>
</dbReference>
<keyword evidence="6" id="KW-1003">Cell membrane</keyword>
<keyword evidence="13 17" id="KW-1133">Transmembrane helix</keyword>
<dbReference type="InterPro" id="IPR027417">
    <property type="entry name" value="P-loop_NTPase"/>
</dbReference>
<evidence type="ECO:0000256" key="7">
    <source>
        <dbReference type="ARBA" id="ARBA00022519"/>
    </source>
</evidence>
<dbReference type="InterPro" id="IPR003856">
    <property type="entry name" value="LPS_length_determ_N"/>
</dbReference>
<name>A0A9D1ED51_9FIRM</name>
<evidence type="ECO:0000256" key="2">
    <source>
        <dbReference type="ARBA" id="ARBA00006683"/>
    </source>
</evidence>
<reference evidence="20" key="1">
    <citation type="submission" date="2020-10" db="EMBL/GenBank/DDBJ databases">
        <authorList>
            <person name="Gilroy R."/>
        </authorList>
    </citation>
    <scope>NUCLEOTIDE SEQUENCE</scope>
    <source>
        <strain evidence="20">ChiW13-3771</strain>
    </source>
</reference>
<evidence type="ECO:0000313" key="20">
    <source>
        <dbReference type="EMBL" id="HIR88162.1"/>
    </source>
</evidence>
<dbReference type="Pfam" id="PF13614">
    <property type="entry name" value="AAA_31"/>
    <property type="match status" value="1"/>
</dbReference>
<keyword evidence="8 20" id="KW-0808">Transferase</keyword>
<evidence type="ECO:0000259" key="19">
    <source>
        <dbReference type="Pfam" id="PF13614"/>
    </source>
</evidence>
<evidence type="ECO:0000256" key="9">
    <source>
        <dbReference type="ARBA" id="ARBA00022692"/>
    </source>
</evidence>
<evidence type="ECO:0000256" key="3">
    <source>
        <dbReference type="ARBA" id="ARBA00007316"/>
    </source>
</evidence>
<feature type="domain" description="Polysaccharide chain length determinant N-terminal" evidence="18">
    <location>
        <begin position="13"/>
        <end position="98"/>
    </location>
</feature>
<comment type="similarity">
    <text evidence="2">Belongs to the CpsC/CapA family.</text>
</comment>
<evidence type="ECO:0000256" key="13">
    <source>
        <dbReference type="ARBA" id="ARBA00022989"/>
    </source>
</evidence>
<accession>A0A9D1ED51</accession>
<comment type="similarity">
    <text evidence="4">Belongs to the etk/wzc family.</text>
</comment>
<evidence type="ECO:0000256" key="5">
    <source>
        <dbReference type="ARBA" id="ARBA00011903"/>
    </source>
</evidence>
<organism evidence="20 21">
    <name type="scientific">Candidatus Fimimorpha faecalis</name>
    <dbReference type="NCBI Taxonomy" id="2840824"/>
    <lineage>
        <taxon>Bacteria</taxon>
        <taxon>Bacillati</taxon>
        <taxon>Bacillota</taxon>
        <taxon>Clostridia</taxon>
        <taxon>Eubacteriales</taxon>
        <taxon>Candidatus Fimimorpha</taxon>
    </lineage>
</organism>
<dbReference type="GO" id="GO:0005886">
    <property type="term" value="C:plasma membrane"/>
    <property type="evidence" value="ECO:0007669"/>
    <property type="project" value="UniProtKB-SubCell"/>
</dbReference>
<reference evidence="20" key="2">
    <citation type="journal article" date="2021" name="PeerJ">
        <title>Extensive microbial diversity within the chicken gut microbiome revealed by metagenomics and culture.</title>
        <authorList>
            <person name="Gilroy R."/>
            <person name="Ravi A."/>
            <person name="Getino M."/>
            <person name="Pursley I."/>
            <person name="Horton D.L."/>
            <person name="Alikhan N.F."/>
            <person name="Baker D."/>
            <person name="Gharbi K."/>
            <person name="Hall N."/>
            <person name="Watson M."/>
            <person name="Adriaenssens E.M."/>
            <person name="Foster-Nyarko E."/>
            <person name="Jarju S."/>
            <person name="Secka A."/>
            <person name="Antonio M."/>
            <person name="Oren A."/>
            <person name="Chaudhuri R.R."/>
            <person name="La Ragione R."/>
            <person name="Hildebrand F."/>
            <person name="Pallen M.J."/>
        </authorList>
    </citation>
    <scope>NUCLEOTIDE SEQUENCE</scope>
    <source>
        <strain evidence="20">ChiW13-3771</strain>
    </source>
</reference>
<evidence type="ECO:0000259" key="18">
    <source>
        <dbReference type="Pfam" id="PF02706"/>
    </source>
</evidence>
<evidence type="ECO:0000256" key="15">
    <source>
        <dbReference type="ARBA" id="ARBA00023137"/>
    </source>
</evidence>
<dbReference type="Proteomes" id="UP000824201">
    <property type="component" value="Unassembled WGS sequence"/>
</dbReference>
<keyword evidence="9 17" id="KW-0812">Transmembrane</keyword>
<evidence type="ECO:0000256" key="11">
    <source>
        <dbReference type="ARBA" id="ARBA00022777"/>
    </source>
</evidence>
<keyword evidence="10" id="KW-0547">Nucleotide-binding</keyword>
<evidence type="ECO:0000313" key="21">
    <source>
        <dbReference type="Proteomes" id="UP000824201"/>
    </source>
</evidence>
<keyword evidence="7" id="KW-0997">Cell inner membrane</keyword>
<proteinExistence type="inferred from homology"/>
<sequence>MQKYRDTNEMELKIDIRTMIKDVLRYSWLIVIMAISFSLIAYMIIDSSYKPKYTSSTTFIVTGKGLNNSIYDNLLTAQDMTNRFKNIIDSNILKEKIAEVLSMDSFDAEAEAEIVPETNLMVLRVTADTSKKAFQILQAIMENYTVVSDYVVSNVILEVLEEPQIPMAASNANQAEDIAKKAFWISGAAVLALILFFSMKKDTIKSEQDFREKLDIRYLGTIYHERKHKTILSAIKREPVSVLVTNPILSRKYVNSVEMTAAKVRNRMDSKRIKTVMVTSMMENEGKSTIVANLALEFSKMGKKVLLIDLDLRKPSQHEIFNRKGESFTGIAEWLKNKTDPEEKMVQIHNSNLFVLFNSQTFRNSLELMDYLSWKNWIKKMEQKMDYILIDTSPVALVSDGEILAHIIENTILVVRYDTMLAADLNDVTDTLNEAGSKVIGGIFNNAYSDLLERIGMEQYGRKTSY</sequence>
<dbReference type="Gene3D" id="3.40.50.300">
    <property type="entry name" value="P-loop containing nucleotide triphosphate hydrolases"/>
    <property type="match status" value="1"/>
</dbReference>
<keyword evidence="11" id="KW-0418">Kinase</keyword>
<dbReference type="InterPro" id="IPR005702">
    <property type="entry name" value="Wzc-like_C"/>
</dbReference>
<evidence type="ECO:0000256" key="10">
    <source>
        <dbReference type="ARBA" id="ARBA00022741"/>
    </source>
</evidence>
<evidence type="ECO:0000256" key="14">
    <source>
        <dbReference type="ARBA" id="ARBA00023136"/>
    </source>
</evidence>
<evidence type="ECO:0000256" key="1">
    <source>
        <dbReference type="ARBA" id="ARBA00004429"/>
    </source>
</evidence>
<dbReference type="Pfam" id="PF02706">
    <property type="entry name" value="Wzz"/>
    <property type="match status" value="1"/>
</dbReference>
<dbReference type="SUPFAM" id="SSF52540">
    <property type="entry name" value="P-loop containing nucleoside triphosphate hydrolases"/>
    <property type="match status" value="1"/>
</dbReference>
<dbReference type="GO" id="GO:0004715">
    <property type="term" value="F:non-membrane spanning protein tyrosine kinase activity"/>
    <property type="evidence" value="ECO:0007669"/>
    <property type="project" value="UniProtKB-EC"/>
</dbReference>
<dbReference type="EC" id="2.7.10.2" evidence="5"/>
<comment type="caution">
    <text evidence="20">The sequence shown here is derived from an EMBL/GenBank/DDBJ whole genome shotgun (WGS) entry which is preliminary data.</text>
</comment>
<dbReference type="PANTHER" id="PTHR32309">
    <property type="entry name" value="TYROSINE-PROTEIN KINASE"/>
    <property type="match status" value="1"/>
</dbReference>
<comment type="subcellular location">
    <subcellularLocation>
        <location evidence="1">Cell inner membrane</location>
        <topology evidence="1">Multi-pass membrane protein</topology>
    </subcellularLocation>
</comment>